<organism evidence="1 2">
    <name type="scientific">Bergeriella denitrificans</name>
    <name type="common">Neisseria denitrificans</name>
    <dbReference type="NCBI Taxonomy" id="494"/>
    <lineage>
        <taxon>Bacteria</taxon>
        <taxon>Pseudomonadati</taxon>
        <taxon>Pseudomonadota</taxon>
        <taxon>Betaproteobacteria</taxon>
        <taxon>Neisseriales</taxon>
        <taxon>Neisseriaceae</taxon>
        <taxon>Bergeriella</taxon>
    </lineage>
</organism>
<dbReference type="SUPFAM" id="SSF53335">
    <property type="entry name" value="S-adenosyl-L-methionine-dependent methyltransferases"/>
    <property type="match status" value="1"/>
</dbReference>
<evidence type="ECO:0000313" key="1">
    <source>
        <dbReference type="EMBL" id="STZ76549.1"/>
    </source>
</evidence>
<dbReference type="PANTHER" id="PTHR35276">
    <property type="entry name" value="S-ADENOSYL-L-METHIONINE-DEPENDENT METHYLTRANSFERASES SUPERFAMILY PROTEIN"/>
    <property type="match status" value="1"/>
</dbReference>
<dbReference type="InterPro" id="IPR010719">
    <property type="entry name" value="MnmM_MeTrfase"/>
</dbReference>
<dbReference type="EC" id="2.1.1.-" evidence="1"/>
<dbReference type="PANTHER" id="PTHR35276:SF1">
    <property type="entry name" value="TRNA (MNM(5)S(2)U34)-METHYLTRANSFERASE, CHLOROPLASTIC"/>
    <property type="match status" value="1"/>
</dbReference>
<accession>A0A378UIM6</accession>
<dbReference type="AlphaFoldDB" id="A0A378UIM6"/>
<protein>
    <submittedName>
        <fullName evidence="1">Putative rRNA methylase</fullName>
        <ecNumber evidence="1">2.1.1.-</ecNumber>
    </submittedName>
</protein>
<gene>
    <name evidence="1" type="ORF">NCTC10295_01323</name>
</gene>
<name>A0A378UIM6_BERDE</name>
<reference evidence="1 2" key="1">
    <citation type="submission" date="2018-06" db="EMBL/GenBank/DDBJ databases">
        <authorList>
            <consortium name="Pathogen Informatics"/>
            <person name="Doyle S."/>
        </authorList>
    </citation>
    <scope>NUCLEOTIDE SEQUENCE [LARGE SCALE GENOMIC DNA]</scope>
    <source>
        <strain evidence="1 2">NCTC10295</strain>
    </source>
</reference>
<dbReference type="InterPro" id="IPR029063">
    <property type="entry name" value="SAM-dependent_MTases_sf"/>
</dbReference>
<proteinExistence type="predicted"/>
<dbReference type="EMBL" id="UGQS01000002">
    <property type="protein sequence ID" value="STZ76549.1"/>
    <property type="molecule type" value="Genomic_DNA"/>
</dbReference>
<dbReference type="Gene3D" id="3.40.50.150">
    <property type="entry name" value="Vaccinia Virus protein VP39"/>
    <property type="match status" value="1"/>
</dbReference>
<sequence length="199" mass="22039">MDDFQTAMQAQYLHNIIPFAHQLLRLRLSEGCRALDGTAGNGHDTLVLAQSVGSSGRVWAFDVQPQALAQTERRLQEGGVSERVSLVCDGHEHLARYVDEPLAAAVFNFGWLPGGDKSRTTQAETSIQALAAALHLLEPQGLLLAVLYPGHEAGQDEAQAVMQWVQDLPQRAYAVLQYRFANRQNRPPYLLAVEKLRQK</sequence>
<keyword evidence="2" id="KW-1185">Reference proteome</keyword>
<keyword evidence="1" id="KW-0489">Methyltransferase</keyword>
<dbReference type="GO" id="GO:0032259">
    <property type="term" value="P:methylation"/>
    <property type="evidence" value="ECO:0007669"/>
    <property type="project" value="UniProtKB-KW"/>
</dbReference>
<dbReference type="Proteomes" id="UP000254651">
    <property type="component" value="Unassembled WGS sequence"/>
</dbReference>
<keyword evidence="1" id="KW-0808">Transferase</keyword>
<dbReference type="Pfam" id="PF06962">
    <property type="entry name" value="rRNA_methylase"/>
    <property type="match status" value="1"/>
</dbReference>
<dbReference type="GO" id="GO:0008168">
    <property type="term" value="F:methyltransferase activity"/>
    <property type="evidence" value="ECO:0007669"/>
    <property type="project" value="UniProtKB-KW"/>
</dbReference>
<evidence type="ECO:0000313" key="2">
    <source>
        <dbReference type="Proteomes" id="UP000254651"/>
    </source>
</evidence>